<gene>
    <name evidence="1" type="ORF">N173_14020</name>
</gene>
<dbReference type="EMBL" id="AVST01000035">
    <property type="protein sequence ID" value="ERH70955.1"/>
    <property type="molecule type" value="Genomic_DNA"/>
</dbReference>
<dbReference type="InterPro" id="IPR022385">
    <property type="entry name" value="Rhs_assc_core"/>
</dbReference>
<reference evidence="1 2" key="1">
    <citation type="submission" date="2013-08" db="EMBL/GenBank/DDBJ databases">
        <title>Study of Ammonical-Nitrogen removal by Nitrification Denitrification process using lab isolates.</title>
        <authorList>
            <person name="Khardenavis A.A."/>
            <person name="Pal R.R."/>
            <person name="Kapley A."/>
            <person name="Qureshi A."/>
            <person name="Purohit H.J."/>
        </authorList>
    </citation>
    <scope>NUCLEOTIDE SEQUENCE [LARGE SCALE GENOMIC DNA]</scope>
    <source>
        <strain evidence="1 2">EGD-HP18</strain>
    </source>
</reference>
<sequence length="228" mass="25261">MLKAAKSAFNFFENSEIVTNNIRFHGQYFDEETAHHYNRYRYYSPYVGRFISKDPIGLLGGFNVYAYAPNSTSWIDALGLKSEWQKNWEVVHGTLPKDYEVHHIIPKSASSVRAAKTICPNFDVNNSDNLIALPKNSNVKQITGAGFGKTTHNGYHKGYSQAAEGAMNIAARMKSSVPGCKRLAIIQAGLKNQLIIGGQTMYGKGHPNGVPGVKSDWKGTVRNHVRGK</sequence>
<accession>A0AAV3K1F6</accession>
<dbReference type="NCBIfam" id="TIGR03696">
    <property type="entry name" value="Rhs_assc_core"/>
    <property type="match status" value="1"/>
</dbReference>
<evidence type="ECO:0000313" key="2">
    <source>
        <dbReference type="Proteomes" id="UP000016517"/>
    </source>
</evidence>
<dbReference type="InterPro" id="IPR050708">
    <property type="entry name" value="T6SS_VgrG/RHS"/>
</dbReference>
<dbReference type="InterPro" id="IPR032871">
    <property type="entry name" value="AHH_dom_containing"/>
</dbReference>
<evidence type="ECO:0008006" key="3">
    <source>
        <dbReference type="Google" id="ProtNLM"/>
    </source>
</evidence>
<evidence type="ECO:0000313" key="1">
    <source>
        <dbReference type="EMBL" id="ERH70955.1"/>
    </source>
</evidence>
<dbReference type="Pfam" id="PF14412">
    <property type="entry name" value="AHH"/>
    <property type="match status" value="1"/>
</dbReference>
<name>A0AAV3K1F6_ACIBA</name>
<dbReference type="Proteomes" id="UP000016517">
    <property type="component" value="Unassembled WGS sequence"/>
</dbReference>
<comment type="caution">
    <text evidence="1">The sequence shown here is derived from an EMBL/GenBank/DDBJ whole genome shotgun (WGS) entry which is preliminary data.</text>
</comment>
<dbReference type="PRINTS" id="PR00394">
    <property type="entry name" value="RHSPROTEIN"/>
</dbReference>
<proteinExistence type="predicted"/>
<protein>
    <recommendedName>
        <fullName evidence="3">RHS repeat-associated core domain protein</fullName>
    </recommendedName>
</protein>
<dbReference type="Gene3D" id="2.180.10.10">
    <property type="entry name" value="RHS repeat-associated core"/>
    <property type="match status" value="1"/>
</dbReference>
<dbReference type="PANTHER" id="PTHR32305:SF15">
    <property type="entry name" value="PROTEIN RHSA-RELATED"/>
    <property type="match status" value="1"/>
</dbReference>
<dbReference type="AlphaFoldDB" id="A0AAV3K1F6"/>
<organism evidence="1 2">
    <name type="scientific">Acinetobacter baumannii EGD-HP18</name>
    <dbReference type="NCBI Taxonomy" id="1358412"/>
    <lineage>
        <taxon>Bacteria</taxon>
        <taxon>Pseudomonadati</taxon>
        <taxon>Pseudomonadota</taxon>
        <taxon>Gammaproteobacteria</taxon>
        <taxon>Moraxellales</taxon>
        <taxon>Moraxellaceae</taxon>
        <taxon>Acinetobacter</taxon>
        <taxon>Acinetobacter calcoaceticus/baumannii complex</taxon>
    </lineage>
</organism>
<dbReference type="PANTHER" id="PTHR32305">
    <property type="match status" value="1"/>
</dbReference>